<dbReference type="InterPro" id="IPR000847">
    <property type="entry name" value="LysR_HTH_N"/>
</dbReference>
<dbReference type="InterPro" id="IPR036390">
    <property type="entry name" value="WH_DNA-bd_sf"/>
</dbReference>
<dbReference type="Proteomes" id="UP001428774">
    <property type="component" value="Unassembled WGS sequence"/>
</dbReference>
<dbReference type="InterPro" id="IPR058163">
    <property type="entry name" value="LysR-type_TF_proteobact-type"/>
</dbReference>
<accession>A0AAW9SPE3</accession>
<dbReference type="FunFam" id="1.10.10.10:FF:000038">
    <property type="entry name" value="Glycine cleavage system transcriptional activator"/>
    <property type="match status" value="1"/>
</dbReference>
<keyword evidence="7" id="KW-1185">Reference proteome</keyword>
<dbReference type="PRINTS" id="PR00039">
    <property type="entry name" value="HTHLYSR"/>
</dbReference>
<proteinExistence type="inferred from homology"/>
<gene>
    <name evidence="6" type="ORF">ABFB10_14515</name>
</gene>
<evidence type="ECO:0000313" key="6">
    <source>
        <dbReference type="EMBL" id="MEN9062026.1"/>
    </source>
</evidence>
<dbReference type="PANTHER" id="PTHR30537:SF5">
    <property type="entry name" value="HTH-TYPE TRANSCRIPTIONAL ACTIVATOR TTDR-RELATED"/>
    <property type="match status" value="1"/>
</dbReference>
<dbReference type="GO" id="GO:0003700">
    <property type="term" value="F:DNA-binding transcription factor activity"/>
    <property type="evidence" value="ECO:0007669"/>
    <property type="project" value="InterPro"/>
</dbReference>
<dbReference type="SUPFAM" id="SSF53850">
    <property type="entry name" value="Periplasmic binding protein-like II"/>
    <property type="match status" value="1"/>
</dbReference>
<protein>
    <submittedName>
        <fullName evidence="6">LysR substrate-binding domain-containing protein</fullName>
    </submittedName>
</protein>
<keyword evidence="3" id="KW-0238">DNA-binding</keyword>
<keyword evidence="2" id="KW-0805">Transcription regulation</keyword>
<dbReference type="PANTHER" id="PTHR30537">
    <property type="entry name" value="HTH-TYPE TRANSCRIPTIONAL REGULATOR"/>
    <property type="match status" value="1"/>
</dbReference>
<evidence type="ECO:0000256" key="4">
    <source>
        <dbReference type="ARBA" id="ARBA00023163"/>
    </source>
</evidence>
<comment type="similarity">
    <text evidence="1">Belongs to the LysR transcriptional regulatory family.</text>
</comment>
<dbReference type="PROSITE" id="PS50931">
    <property type="entry name" value="HTH_LYSR"/>
    <property type="match status" value="1"/>
</dbReference>
<dbReference type="GO" id="GO:0003677">
    <property type="term" value="F:DNA binding"/>
    <property type="evidence" value="ECO:0007669"/>
    <property type="project" value="UniProtKB-KW"/>
</dbReference>
<evidence type="ECO:0000256" key="3">
    <source>
        <dbReference type="ARBA" id="ARBA00023125"/>
    </source>
</evidence>
<comment type="caution">
    <text evidence="6">The sequence shown here is derived from an EMBL/GenBank/DDBJ whole genome shotgun (WGS) entry which is preliminary data.</text>
</comment>
<dbReference type="Gene3D" id="1.10.10.10">
    <property type="entry name" value="Winged helix-like DNA-binding domain superfamily/Winged helix DNA-binding domain"/>
    <property type="match status" value="1"/>
</dbReference>
<sequence>MPRPYDLPPMTALVCFEAAARKLSFKEAASELNVTPAAVSHQIKGLEAELGLALFRRQHRGVDLTEPGAYLFLALQRGFETMSDAVRETRGPQEAEDVTVQATTAVSAFWLTPQIATFWREHPEIVVSQRVTDVAGTGSGADLSIHYGAAAEVDEACEVLFHDEILAVGTPAFAAAHGIASVADLPDVPLIHVTAEDTGWTGWADWLAHFGEEPPRSRGLTVNNHMIALQLARDGAGAVLGWTGLIGPLLERGELVPLVAERMASPQVFYLRTHPRASAPPRAFRDWLVRAQDGAARIPPGQP</sequence>
<evidence type="ECO:0000313" key="7">
    <source>
        <dbReference type="Proteomes" id="UP001428774"/>
    </source>
</evidence>
<reference evidence="6 7" key="1">
    <citation type="submission" date="2024-05" db="EMBL/GenBank/DDBJ databases">
        <title>Genome sequence of Ponticoccus litoralis KCCM 90028.</title>
        <authorList>
            <person name="Kim J.M."/>
            <person name="Lee J.K."/>
            <person name="Choi B.J."/>
            <person name="Bayburt H."/>
            <person name="Baek J.H."/>
            <person name="Jeon C.O."/>
        </authorList>
    </citation>
    <scope>NUCLEOTIDE SEQUENCE [LARGE SCALE GENOMIC DNA]</scope>
    <source>
        <strain evidence="6 7">KCCM 90028</strain>
    </source>
</reference>
<dbReference type="InterPro" id="IPR005119">
    <property type="entry name" value="LysR_subst-bd"/>
</dbReference>
<dbReference type="Gene3D" id="3.40.190.10">
    <property type="entry name" value="Periplasmic binding protein-like II"/>
    <property type="match status" value="2"/>
</dbReference>
<dbReference type="Pfam" id="PF03466">
    <property type="entry name" value="LysR_substrate"/>
    <property type="match status" value="1"/>
</dbReference>
<dbReference type="AlphaFoldDB" id="A0AAW9SPE3"/>
<keyword evidence="4" id="KW-0804">Transcription</keyword>
<evidence type="ECO:0000256" key="2">
    <source>
        <dbReference type="ARBA" id="ARBA00023015"/>
    </source>
</evidence>
<organism evidence="6 7">
    <name type="scientific">Ponticoccus litoralis</name>
    <dbReference type="NCBI Taxonomy" id="422297"/>
    <lineage>
        <taxon>Bacteria</taxon>
        <taxon>Pseudomonadati</taxon>
        <taxon>Pseudomonadota</taxon>
        <taxon>Alphaproteobacteria</taxon>
        <taxon>Rhodobacterales</taxon>
        <taxon>Roseobacteraceae</taxon>
        <taxon>Ponticoccus</taxon>
    </lineage>
</organism>
<feature type="domain" description="HTH lysR-type" evidence="5">
    <location>
        <begin position="8"/>
        <end position="65"/>
    </location>
</feature>
<name>A0AAW9SPE3_9RHOB</name>
<dbReference type="SUPFAM" id="SSF46785">
    <property type="entry name" value="Winged helix' DNA-binding domain"/>
    <property type="match status" value="1"/>
</dbReference>
<dbReference type="InterPro" id="IPR036388">
    <property type="entry name" value="WH-like_DNA-bd_sf"/>
</dbReference>
<dbReference type="EMBL" id="JBDNCH010000002">
    <property type="protein sequence ID" value="MEN9062026.1"/>
    <property type="molecule type" value="Genomic_DNA"/>
</dbReference>
<evidence type="ECO:0000259" key="5">
    <source>
        <dbReference type="PROSITE" id="PS50931"/>
    </source>
</evidence>
<dbReference type="Pfam" id="PF00126">
    <property type="entry name" value="HTH_1"/>
    <property type="match status" value="1"/>
</dbReference>
<evidence type="ECO:0000256" key="1">
    <source>
        <dbReference type="ARBA" id="ARBA00009437"/>
    </source>
</evidence>
<dbReference type="RefSeq" id="WP_347167043.1">
    <property type="nucleotide sequence ID" value="NZ_JBDNCH010000002.1"/>
</dbReference>